<evidence type="ECO:0000256" key="3">
    <source>
        <dbReference type="ARBA" id="ARBA00022490"/>
    </source>
</evidence>
<dbReference type="GO" id="GO:1990904">
    <property type="term" value="C:ribonucleoprotein complex"/>
    <property type="evidence" value="ECO:0007669"/>
    <property type="project" value="UniProtKB-KW"/>
</dbReference>
<accession>A0A930Q3A1</accession>
<dbReference type="PANTHER" id="PTHR14202:SF0">
    <property type="entry name" value="RNA-BINDING PROTEIN RO60"/>
    <property type="match status" value="1"/>
</dbReference>
<dbReference type="GO" id="GO:0003723">
    <property type="term" value="F:RNA binding"/>
    <property type="evidence" value="ECO:0007669"/>
    <property type="project" value="UniProtKB-KW"/>
</dbReference>
<gene>
    <name evidence="8" type="ORF">HXO65_00775</name>
</gene>
<comment type="similarity">
    <text evidence="2">Belongs to the Ro 60 kDa family.</text>
</comment>
<evidence type="ECO:0000259" key="7">
    <source>
        <dbReference type="PROSITE" id="PS50988"/>
    </source>
</evidence>
<dbReference type="Pfam" id="PF25045">
    <property type="entry name" value="vWA_Ro60"/>
    <property type="match status" value="1"/>
</dbReference>
<dbReference type="PROSITE" id="PS50988">
    <property type="entry name" value="TROVE"/>
    <property type="match status" value="1"/>
</dbReference>
<comment type="subcellular location">
    <subcellularLocation>
        <location evidence="1">Cytoplasm</location>
    </subcellularLocation>
</comment>
<evidence type="ECO:0000256" key="4">
    <source>
        <dbReference type="ARBA" id="ARBA00022723"/>
    </source>
</evidence>
<evidence type="ECO:0000256" key="6">
    <source>
        <dbReference type="ARBA" id="ARBA00023274"/>
    </source>
</evidence>
<keyword evidence="4" id="KW-0479">Metal-binding</keyword>
<dbReference type="InterPro" id="IPR008858">
    <property type="entry name" value="TROVE_dom"/>
</dbReference>
<protein>
    <submittedName>
        <fullName evidence="8">TROVE domain-containing protein</fullName>
    </submittedName>
</protein>
<comment type="caution">
    <text evidence="8">The sequence shown here is derived from an EMBL/GenBank/DDBJ whole genome shotgun (WGS) entry which is preliminary data.</text>
</comment>
<dbReference type="InterPro" id="IPR056800">
    <property type="entry name" value="vWA_Ro60"/>
</dbReference>
<keyword evidence="3" id="KW-0963">Cytoplasm</keyword>
<dbReference type="InterPro" id="IPR036465">
    <property type="entry name" value="vWFA_dom_sf"/>
</dbReference>
<proteinExistence type="inferred from homology"/>
<evidence type="ECO:0000256" key="5">
    <source>
        <dbReference type="ARBA" id="ARBA00022884"/>
    </source>
</evidence>
<dbReference type="Gene3D" id="3.40.50.410">
    <property type="entry name" value="von Willebrand factor, type A domain"/>
    <property type="match status" value="1"/>
</dbReference>
<evidence type="ECO:0000256" key="1">
    <source>
        <dbReference type="ARBA" id="ARBA00004496"/>
    </source>
</evidence>
<dbReference type="InterPro" id="IPR040322">
    <property type="entry name" value="TROVE2"/>
</dbReference>
<name>A0A930Q3A1_9MICC</name>
<dbReference type="Proteomes" id="UP000785653">
    <property type="component" value="Unassembled WGS sequence"/>
</dbReference>
<dbReference type="PANTHER" id="PTHR14202">
    <property type="entry name" value="60 KDA RIBONUCLEOPROTEIN SSA/RO"/>
    <property type="match status" value="1"/>
</dbReference>
<organism evidence="8 9">
    <name type="scientific">Rothia mucilaginosa</name>
    <dbReference type="NCBI Taxonomy" id="43675"/>
    <lineage>
        <taxon>Bacteria</taxon>
        <taxon>Bacillati</taxon>
        <taxon>Actinomycetota</taxon>
        <taxon>Actinomycetes</taxon>
        <taxon>Micrococcales</taxon>
        <taxon>Micrococcaceae</taxon>
        <taxon>Rothia</taxon>
    </lineage>
</organism>
<dbReference type="GO" id="GO:0046872">
    <property type="term" value="F:metal ion binding"/>
    <property type="evidence" value="ECO:0007669"/>
    <property type="project" value="UniProtKB-KW"/>
</dbReference>
<evidence type="ECO:0000256" key="2">
    <source>
        <dbReference type="ARBA" id="ARBA00007814"/>
    </source>
</evidence>
<evidence type="ECO:0000313" key="8">
    <source>
        <dbReference type="EMBL" id="MBF1672740.1"/>
    </source>
</evidence>
<feature type="domain" description="TROVE" evidence="7">
    <location>
        <begin position="25"/>
        <end position="355"/>
    </location>
</feature>
<dbReference type="InterPro" id="IPR037214">
    <property type="entry name" value="TROVE_dom_sf"/>
</dbReference>
<reference evidence="8" key="1">
    <citation type="submission" date="2020-04" db="EMBL/GenBank/DDBJ databases">
        <title>Deep metagenomics examines the oral microbiome during advanced dental caries in children, revealing novel taxa and co-occurrences with host molecules.</title>
        <authorList>
            <person name="Baker J.L."/>
            <person name="Morton J.T."/>
            <person name="Dinis M."/>
            <person name="Alvarez R."/>
            <person name="Tran N.C."/>
            <person name="Knight R."/>
            <person name="Edlund A."/>
        </authorList>
    </citation>
    <scope>NUCLEOTIDE SEQUENCE</scope>
    <source>
        <strain evidence="8">JCVI_47_bin.3</strain>
    </source>
</reference>
<keyword evidence="5" id="KW-0694">RNA-binding</keyword>
<dbReference type="EMBL" id="JABZXS010000004">
    <property type="protein sequence ID" value="MBF1672740.1"/>
    <property type="molecule type" value="Genomic_DNA"/>
</dbReference>
<sequence>MVRMNTRGTKPRNTAATPIATTGQAFTAEGGMGWQRTPKGELFLAAVTSLNEDTFYETANNRTKRIQTLTASPEIVNSPEWTLGMVRWLRQEVGLRSIPTVVAISAVKERLDAGLTGTNRQIVEAAIGRLDEASDVLAGWMSLYGRNIPSCVRRGVADALRARLSERSYLKWVGRMSAGSVTLRDVINLTHPKPKTKTQEALIKYALDEGYGKKGNDKQLPVIRARRRFLAMDRDTQIRALTGPDAKNTLREAALTHEVIAGAIGTIPADVWETLVPEMGYMALRMNLRRIEASGASRALIATINERLGDVEEAAKSRTMPVAFYSAYKNAPLAFAAALQDAANASLENVPALKGSTLVLLDRSGSMSGILSAKSSLTCQDTANVFAAALALRGENVRVVAFDGFMEDVNVSGTDLLRVVDQMPAPRGGTYTPEAIRWAHEGGRQYDRIVILTDEQYAGGSVDSTLDTYAPGVPVFTWNLAGYRTAQMEAREGRWTFGGLSDKGFQMIPLLERGIGQSWPWE</sequence>
<dbReference type="SUPFAM" id="SSF140864">
    <property type="entry name" value="TROVE domain-like"/>
    <property type="match status" value="1"/>
</dbReference>
<dbReference type="Pfam" id="PF05731">
    <property type="entry name" value="TROVE"/>
    <property type="match status" value="1"/>
</dbReference>
<keyword evidence="6" id="KW-0687">Ribonucleoprotein</keyword>
<dbReference type="AlphaFoldDB" id="A0A930Q3A1"/>
<dbReference type="SUPFAM" id="SSF53300">
    <property type="entry name" value="vWA-like"/>
    <property type="match status" value="1"/>
</dbReference>
<evidence type="ECO:0000313" key="9">
    <source>
        <dbReference type="Proteomes" id="UP000785653"/>
    </source>
</evidence>
<dbReference type="GO" id="GO:0005737">
    <property type="term" value="C:cytoplasm"/>
    <property type="evidence" value="ECO:0007669"/>
    <property type="project" value="UniProtKB-SubCell"/>
</dbReference>